<feature type="transmembrane region" description="Helical" evidence="7">
    <location>
        <begin position="347"/>
        <end position="368"/>
    </location>
</feature>
<evidence type="ECO:0000256" key="1">
    <source>
        <dbReference type="ARBA" id="ARBA00004141"/>
    </source>
</evidence>
<evidence type="ECO:0000256" key="6">
    <source>
        <dbReference type="SAM" id="MobiDB-lite"/>
    </source>
</evidence>
<keyword evidence="3 7" id="KW-0812">Transmembrane</keyword>
<dbReference type="Gene3D" id="1.20.1250.20">
    <property type="entry name" value="MFS general substrate transporter like domains"/>
    <property type="match status" value="1"/>
</dbReference>
<protein>
    <submittedName>
        <fullName evidence="9">Major facilitator superfamily domain-containing protein</fullName>
    </submittedName>
</protein>
<feature type="transmembrane region" description="Helical" evidence="7">
    <location>
        <begin position="118"/>
        <end position="137"/>
    </location>
</feature>
<feature type="transmembrane region" description="Helical" evidence="7">
    <location>
        <begin position="464"/>
        <end position="484"/>
    </location>
</feature>
<accession>A0A1Y2GD19</accession>
<reference evidence="9 10" key="1">
    <citation type="submission" date="2016-07" db="EMBL/GenBank/DDBJ databases">
        <title>Pervasive Adenine N6-methylation of Active Genes in Fungi.</title>
        <authorList>
            <consortium name="DOE Joint Genome Institute"/>
            <person name="Mondo S.J."/>
            <person name="Dannebaum R.O."/>
            <person name="Kuo R.C."/>
            <person name="Labutti K."/>
            <person name="Haridas S."/>
            <person name="Kuo A."/>
            <person name="Salamov A."/>
            <person name="Ahrendt S.R."/>
            <person name="Lipzen A."/>
            <person name="Sullivan W."/>
            <person name="Andreopoulos W.B."/>
            <person name="Clum A."/>
            <person name="Lindquist E."/>
            <person name="Daum C."/>
            <person name="Ramamoorthy G.K."/>
            <person name="Gryganskyi A."/>
            <person name="Culley D."/>
            <person name="Magnuson J.K."/>
            <person name="James T.Y."/>
            <person name="O'Malley M.A."/>
            <person name="Stajich J.E."/>
            <person name="Spatafora J.W."/>
            <person name="Visel A."/>
            <person name="Grigoriev I.V."/>
        </authorList>
    </citation>
    <scope>NUCLEOTIDE SEQUENCE [LARGE SCALE GENOMIC DNA]</scope>
    <source>
        <strain evidence="9 10">NRRL 3116</strain>
    </source>
</reference>
<evidence type="ECO:0000256" key="4">
    <source>
        <dbReference type="ARBA" id="ARBA00022989"/>
    </source>
</evidence>
<evidence type="ECO:0000256" key="2">
    <source>
        <dbReference type="ARBA" id="ARBA00022448"/>
    </source>
</evidence>
<keyword evidence="2" id="KW-0813">Transport</keyword>
<organism evidence="9 10">
    <name type="scientific">Lobosporangium transversale</name>
    <dbReference type="NCBI Taxonomy" id="64571"/>
    <lineage>
        <taxon>Eukaryota</taxon>
        <taxon>Fungi</taxon>
        <taxon>Fungi incertae sedis</taxon>
        <taxon>Mucoromycota</taxon>
        <taxon>Mortierellomycotina</taxon>
        <taxon>Mortierellomycetes</taxon>
        <taxon>Mortierellales</taxon>
        <taxon>Mortierellaceae</taxon>
        <taxon>Lobosporangium</taxon>
    </lineage>
</organism>
<dbReference type="Proteomes" id="UP000193648">
    <property type="component" value="Unassembled WGS sequence"/>
</dbReference>
<feature type="transmembrane region" description="Helical" evidence="7">
    <location>
        <begin position="431"/>
        <end position="452"/>
    </location>
</feature>
<evidence type="ECO:0000313" key="10">
    <source>
        <dbReference type="Proteomes" id="UP000193648"/>
    </source>
</evidence>
<gene>
    <name evidence="9" type="ORF">BCR41DRAFT_340880</name>
</gene>
<evidence type="ECO:0000256" key="7">
    <source>
        <dbReference type="SAM" id="Phobius"/>
    </source>
</evidence>
<dbReference type="PROSITE" id="PS50850">
    <property type="entry name" value="MFS"/>
    <property type="match status" value="1"/>
</dbReference>
<comment type="subcellular location">
    <subcellularLocation>
        <location evidence="1">Membrane</location>
        <topology evidence="1">Multi-pass membrane protein</topology>
    </subcellularLocation>
</comment>
<sequence length="557" mass="61302">MRTPNVTTAVVNGSSNNSNDNSHYNLCRSDDIYQRNNSNDYNRRNKWKPLHFVIGIDGSLKPGYINTLGPSTPVAPVLSILDESVYGHSTGGSANAGRPFNYTSEEEKQLVRKIDWKLLPILGMSYAVSTLTRLNLLNVVFYEIGDALHVTPEQFQWFVSLFFVGYGLAVIPFNMAMSYWPPKVWLLASICTCGSITFILAWSKSFYLALLLRLFLGAANAVLIPSVLIYISMFYKRSEQTFRIAVLQAFNLSGGALGGLISRAVGQLGGKLNLTEWQWIFIVESLAIFALAIIVWPTLTRSPEVASWLNQRETAVATFRLRNDIKVKKMGTISRESIFATLKDPKICLFMAMNLCITIPGNMNALILNKRSSSCLLLSVPIYISGAISAFSITILAGRTRQKGLALMGISVLIAVGYCIEVLTLNSYADYAGVIVLAIGQAAAVPVVTAWLTTNLGGHAKRSIAMSMFIVSSSIGGIIGAHLYPTADAPRYVPGHVANISLSLLVVLLAAAQRFILKRENYRRDYSMGFVANPFKHLPMAELLVSDDRHPAFRYTL</sequence>
<feature type="transmembrane region" description="Helical" evidence="7">
    <location>
        <begin position="244"/>
        <end position="265"/>
    </location>
</feature>
<proteinExistence type="predicted"/>
<feature type="transmembrane region" description="Helical" evidence="7">
    <location>
        <begin position="496"/>
        <end position="517"/>
    </location>
</feature>
<keyword evidence="5 7" id="KW-0472">Membrane</keyword>
<dbReference type="InterPro" id="IPR020846">
    <property type="entry name" value="MFS_dom"/>
</dbReference>
<dbReference type="EMBL" id="MCFF01000046">
    <property type="protein sequence ID" value="ORZ06380.1"/>
    <property type="molecule type" value="Genomic_DNA"/>
</dbReference>
<feature type="transmembrane region" description="Helical" evidence="7">
    <location>
        <begin position="405"/>
        <end position="425"/>
    </location>
</feature>
<dbReference type="OrthoDB" id="2985014at2759"/>
<comment type="caution">
    <text evidence="9">The sequence shown here is derived from an EMBL/GenBank/DDBJ whole genome shotgun (WGS) entry which is preliminary data.</text>
</comment>
<evidence type="ECO:0000259" key="8">
    <source>
        <dbReference type="PROSITE" id="PS50850"/>
    </source>
</evidence>
<dbReference type="GeneID" id="33564065"/>
<feature type="compositionally biased region" description="Low complexity" evidence="6">
    <location>
        <begin position="12"/>
        <end position="22"/>
    </location>
</feature>
<feature type="transmembrane region" description="Helical" evidence="7">
    <location>
        <begin position="380"/>
        <end position="398"/>
    </location>
</feature>
<dbReference type="SUPFAM" id="SSF103473">
    <property type="entry name" value="MFS general substrate transporter"/>
    <property type="match status" value="1"/>
</dbReference>
<dbReference type="Pfam" id="PF07690">
    <property type="entry name" value="MFS_1"/>
    <property type="match status" value="1"/>
</dbReference>
<dbReference type="AlphaFoldDB" id="A0A1Y2GD19"/>
<evidence type="ECO:0000256" key="3">
    <source>
        <dbReference type="ARBA" id="ARBA00022692"/>
    </source>
</evidence>
<feature type="domain" description="Major facilitator superfamily (MFS) profile" evidence="8">
    <location>
        <begin position="118"/>
        <end position="521"/>
    </location>
</feature>
<feature type="region of interest" description="Disordered" evidence="6">
    <location>
        <begin position="1"/>
        <end position="22"/>
    </location>
</feature>
<evidence type="ECO:0000313" key="9">
    <source>
        <dbReference type="EMBL" id="ORZ06380.1"/>
    </source>
</evidence>
<name>A0A1Y2GD19_9FUNG</name>
<feature type="transmembrane region" description="Helical" evidence="7">
    <location>
        <begin position="277"/>
        <end position="299"/>
    </location>
</feature>
<feature type="transmembrane region" description="Helical" evidence="7">
    <location>
        <begin position="157"/>
        <end position="177"/>
    </location>
</feature>
<dbReference type="InterPro" id="IPR036259">
    <property type="entry name" value="MFS_trans_sf"/>
</dbReference>
<dbReference type="GO" id="GO:0022857">
    <property type="term" value="F:transmembrane transporter activity"/>
    <property type="evidence" value="ECO:0007669"/>
    <property type="project" value="InterPro"/>
</dbReference>
<dbReference type="PANTHER" id="PTHR43791">
    <property type="entry name" value="PERMEASE-RELATED"/>
    <property type="match status" value="1"/>
</dbReference>
<keyword evidence="4 7" id="KW-1133">Transmembrane helix</keyword>
<dbReference type="GO" id="GO:0016020">
    <property type="term" value="C:membrane"/>
    <property type="evidence" value="ECO:0007669"/>
    <property type="project" value="UniProtKB-SubCell"/>
</dbReference>
<dbReference type="STRING" id="64571.A0A1Y2GD19"/>
<feature type="compositionally biased region" description="Polar residues" evidence="6">
    <location>
        <begin position="1"/>
        <end position="11"/>
    </location>
</feature>
<dbReference type="InParanoid" id="A0A1Y2GD19"/>
<feature type="transmembrane region" description="Helical" evidence="7">
    <location>
        <begin position="184"/>
        <end position="202"/>
    </location>
</feature>
<dbReference type="RefSeq" id="XP_021877543.1">
    <property type="nucleotide sequence ID" value="XM_022022221.1"/>
</dbReference>
<keyword evidence="10" id="KW-1185">Reference proteome</keyword>
<evidence type="ECO:0000256" key="5">
    <source>
        <dbReference type="ARBA" id="ARBA00023136"/>
    </source>
</evidence>
<dbReference type="InterPro" id="IPR011701">
    <property type="entry name" value="MFS"/>
</dbReference>
<dbReference type="PANTHER" id="PTHR43791:SF36">
    <property type="entry name" value="TRANSPORTER, PUTATIVE (AFU_ORTHOLOGUE AFUA_6G08340)-RELATED"/>
    <property type="match status" value="1"/>
</dbReference>
<feature type="transmembrane region" description="Helical" evidence="7">
    <location>
        <begin position="208"/>
        <end position="232"/>
    </location>
</feature>